<keyword evidence="1" id="KW-1133">Transmembrane helix</keyword>
<proteinExistence type="predicted"/>
<feature type="transmembrane region" description="Helical" evidence="1">
    <location>
        <begin position="7"/>
        <end position="31"/>
    </location>
</feature>
<dbReference type="RefSeq" id="WP_013842141.1">
    <property type="nucleotide sequence ID" value="NC_015589.1"/>
</dbReference>
<evidence type="ECO:0000256" key="1">
    <source>
        <dbReference type="SAM" id="Phobius"/>
    </source>
</evidence>
<dbReference type="eggNOG" id="COG4929">
    <property type="taxonomic scope" value="Bacteria"/>
</dbReference>
<gene>
    <name evidence="2" type="ordered locus">Desru_2130</name>
</gene>
<keyword evidence="3" id="KW-1185">Reference proteome</keyword>
<dbReference type="OrthoDB" id="4868247at2"/>
<organism evidence="2 3">
    <name type="scientific">Desulforamulus ruminis (strain ATCC 23193 / DSM 2154 / NCIMB 8452 / DL)</name>
    <name type="common">Desulfotomaculum ruminis</name>
    <dbReference type="NCBI Taxonomy" id="696281"/>
    <lineage>
        <taxon>Bacteria</taxon>
        <taxon>Bacillati</taxon>
        <taxon>Bacillota</taxon>
        <taxon>Clostridia</taxon>
        <taxon>Eubacteriales</taxon>
        <taxon>Peptococcaceae</taxon>
        <taxon>Desulforamulus</taxon>
    </lineage>
</organism>
<name>F6DK67_DESRL</name>
<evidence type="ECO:0000313" key="3">
    <source>
        <dbReference type="Proteomes" id="UP000009234"/>
    </source>
</evidence>
<dbReference type="STRING" id="696281.Desru_2130"/>
<dbReference type="InterPro" id="IPR025833">
    <property type="entry name" value="GDYXXLXY"/>
</dbReference>
<dbReference type="EMBL" id="CP002780">
    <property type="protein sequence ID" value="AEG60381.1"/>
    <property type="molecule type" value="Genomic_DNA"/>
</dbReference>
<dbReference type="AlphaFoldDB" id="F6DK67"/>
<sequence>MDNKRKYFIASLIPILILLGLCIKPLATLWLGQEILLQTAPYDPRDLLRGDHVVLNYQISDIPVSRFPAEFQKDSFQNKDLYVVLKKTGNHYDVDSIQIKEPETGYYLKGKIQYITKNQEGQDVAHVDYSLDKFFVPENTGTELEEKSRQGELTARVKVFKGYAYLIQVE</sequence>
<dbReference type="Pfam" id="PF14345">
    <property type="entry name" value="GDYXXLXY"/>
    <property type="match status" value="1"/>
</dbReference>
<dbReference type="Proteomes" id="UP000009234">
    <property type="component" value="Chromosome"/>
</dbReference>
<keyword evidence="1" id="KW-0472">Membrane</keyword>
<evidence type="ECO:0000313" key="2">
    <source>
        <dbReference type="EMBL" id="AEG60381.1"/>
    </source>
</evidence>
<reference evidence="3" key="1">
    <citation type="submission" date="2011-05" db="EMBL/GenBank/DDBJ databases">
        <title>Complete sequence of Desulfotomaculum ruminis DSM 2154.</title>
        <authorList>
            <person name="Lucas S."/>
            <person name="Copeland A."/>
            <person name="Lapidus A."/>
            <person name="Cheng J.-F."/>
            <person name="Goodwin L."/>
            <person name="Pitluck S."/>
            <person name="Lu M."/>
            <person name="Detter J.C."/>
            <person name="Han C."/>
            <person name="Tapia R."/>
            <person name="Land M."/>
            <person name="Hauser L."/>
            <person name="Kyrpides N."/>
            <person name="Ivanova N."/>
            <person name="Mikhailova N."/>
            <person name="Pagani I."/>
            <person name="Stams A.J.M."/>
            <person name="Plugge C.M."/>
            <person name="Muyzer G."/>
            <person name="Kuever J."/>
            <person name="Parshina S.N."/>
            <person name="Ivanova A.E."/>
            <person name="Nazina T.N."/>
            <person name="Brambilla E."/>
            <person name="Spring S."/>
            <person name="Klenk H.-P."/>
            <person name="Woyke T."/>
        </authorList>
    </citation>
    <scope>NUCLEOTIDE SEQUENCE [LARGE SCALE GENOMIC DNA]</scope>
    <source>
        <strain evidence="3">ATCC 23193 / DSM 2154 / NCIB 8452 / DL</strain>
    </source>
</reference>
<dbReference type="HOGENOM" id="CLU_112352_1_0_9"/>
<accession>F6DK67</accession>
<evidence type="ECO:0008006" key="4">
    <source>
        <dbReference type="Google" id="ProtNLM"/>
    </source>
</evidence>
<protein>
    <recommendedName>
        <fullName evidence="4">Membrane-anchored protein</fullName>
    </recommendedName>
</protein>
<dbReference type="KEGG" id="dru:Desru_2130"/>
<keyword evidence="1" id="KW-0812">Transmembrane</keyword>
<reference evidence="2 3" key="2">
    <citation type="journal article" date="2012" name="Stand. Genomic Sci.">
        <title>Complete genome sequence of the sulfate-reducing firmicute Desulfotomaculum ruminis type strain (DL(T)).</title>
        <authorList>
            <person name="Spring S."/>
            <person name="Visser M."/>
            <person name="Lu M."/>
            <person name="Copeland A."/>
            <person name="Lapidus A."/>
            <person name="Lucas S."/>
            <person name="Cheng J.F."/>
            <person name="Han C."/>
            <person name="Tapia R."/>
            <person name="Goodwin L.A."/>
            <person name="Pitluck S."/>
            <person name="Ivanova N."/>
            <person name="Land M."/>
            <person name="Hauser L."/>
            <person name="Larimer F."/>
            <person name="Rohde M."/>
            <person name="Goker M."/>
            <person name="Detter J.C."/>
            <person name="Kyrpides N.C."/>
            <person name="Woyke T."/>
            <person name="Schaap P.J."/>
            <person name="Plugge C.M."/>
            <person name="Muyzer G."/>
            <person name="Kuever J."/>
            <person name="Pereira I.A."/>
            <person name="Parshina S.N."/>
            <person name="Bernier-Latmani R."/>
            <person name="Stams A.J."/>
            <person name="Klenk H.P."/>
        </authorList>
    </citation>
    <scope>NUCLEOTIDE SEQUENCE [LARGE SCALE GENOMIC DNA]</scope>
    <source>
        <strain evidence="3">ATCC 23193 / DSM 2154 / NCIB 8452 / DL</strain>
    </source>
</reference>